<keyword evidence="2" id="KW-1133">Transmembrane helix</keyword>
<dbReference type="Proteomes" id="UP000666915">
    <property type="component" value="Unassembled WGS sequence"/>
</dbReference>
<name>A0ABS3QPV4_9ACTN</name>
<accession>A0ABS3QPV4</accession>
<proteinExistence type="predicted"/>
<feature type="compositionally biased region" description="Low complexity" evidence="1">
    <location>
        <begin position="287"/>
        <end position="305"/>
    </location>
</feature>
<evidence type="ECO:0000256" key="1">
    <source>
        <dbReference type="SAM" id="MobiDB-lite"/>
    </source>
</evidence>
<keyword evidence="2" id="KW-0472">Membrane</keyword>
<keyword evidence="4" id="KW-1185">Reference proteome</keyword>
<sequence>MLGESIYIRGREAFTGGSPQAVYEELWQRGRKGRLRTRAILAIAALLLCGLLVNAVFGVVAAVLLASADALVHWRLYNASRVWRRGRRGVERMDRTLRLTLERRGHRVLHGRVVPGHETADELVVGPGGVWLVHNEAWAPDAEISHHGGRLFIDGRTQSKLVGGLTARAAEAARLISGKYGAPVTVTPVLAVHGGKLARSPFTADGIVFAPPLRLVRWMRRNPVAEHSAEEVEAIARAAVHSLPIGGRTMTDAPPPPSRVAAKPAADTPVTAKPVTADPVTAGPVTAEPADPSPAEAAPAEVAAGEAGGGDAVTTAA</sequence>
<evidence type="ECO:0000256" key="2">
    <source>
        <dbReference type="SAM" id="Phobius"/>
    </source>
</evidence>
<comment type="caution">
    <text evidence="3">The sequence shown here is derived from an EMBL/GenBank/DDBJ whole genome shotgun (WGS) entry which is preliminary data.</text>
</comment>
<reference evidence="3 4" key="1">
    <citation type="submission" date="2021-03" db="EMBL/GenBank/DDBJ databases">
        <authorList>
            <person name="Kanchanasin P."/>
            <person name="Saeng-In P."/>
            <person name="Phongsopitanun W."/>
            <person name="Yuki M."/>
            <person name="Kudo T."/>
            <person name="Ohkuma M."/>
            <person name="Tanasupawat S."/>
        </authorList>
    </citation>
    <scope>NUCLEOTIDE SEQUENCE [LARGE SCALE GENOMIC DNA]</scope>
    <source>
        <strain evidence="3 4">L46</strain>
    </source>
</reference>
<dbReference type="RefSeq" id="WP_208264312.1">
    <property type="nucleotide sequence ID" value="NZ_BAAAGM010000009.1"/>
</dbReference>
<gene>
    <name evidence="3" type="ORF">J4557_00610</name>
</gene>
<evidence type="ECO:0000313" key="3">
    <source>
        <dbReference type="EMBL" id="MBO2436008.1"/>
    </source>
</evidence>
<feature type="transmembrane region" description="Helical" evidence="2">
    <location>
        <begin position="39"/>
        <end position="66"/>
    </location>
</feature>
<protein>
    <submittedName>
        <fullName evidence="3">NERD domain-containing protein</fullName>
    </submittedName>
</protein>
<keyword evidence="2" id="KW-0812">Transmembrane</keyword>
<dbReference type="EMBL" id="JAGEOK010000001">
    <property type="protein sequence ID" value="MBO2436008.1"/>
    <property type="molecule type" value="Genomic_DNA"/>
</dbReference>
<evidence type="ECO:0000313" key="4">
    <source>
        <dbReference type="Proteomes" id="UP000666915"/>
    </source>
</evidence>
<organism evidence="3 4">
    <name type="scientific">Actinomadura nitritigenes</name>
    <dbReference type="NCBI Taxonomy" id="134602"/>
    <lineage>
        <taxon>Bacteria</taxon>
        <taxon>Bacillati</taxon>
        <taxon>Actinomycetota</taxon>
        <taxon>Actinomycetes</taxon>
        <taxon>Streptosporangiales</taxon>
        <taxon>Thermomonosporaceae</taxon>
        <taxon>Actinomadura</taxon>
    </lineage>
</organism>
<feature type="region of interest" description="Disordered" evidence="1">
    <location>
        <begin position="248"/>
        <end position="317"/>
    </location>
</feature>